<dbReference type="EMBL" id="BGZN01000032">
    <property type="protein sequence ID" value="GBR74152.1"/>
    <property type="molecule type" value="Genomic_DNA"/>
</dbReference>
<reference evidence="2 3" key="1">
    <citation type="journal article" date="2019" name="ISME J.">
        <title>Genome analyses of uncultured TG2/ZB3 bacteria in 'Margulisbacteria' specifically attached to ectosymbiotic spirochetes of protists in the termite gut.</title>
        <authorList>
            <person name="Utami Y.D."/>
            <person name="Kuwahara H."/>
            <person name="Igai K."/>
            <person name="Murakami T."/>
            <person name="Sugaya K."/>
            <person name="Morikawa T."/>
            <person name="Nagura Y."/>
            <person name="Yuki M."/>
            <person name="Deevong P."/>
            <person name="Inoue T."/>
            <person name="Kihara K."/>
            <person name="Lo N."/>
            <person name="Yamada A."/>
            <person name="Ohkuma M."/>
            <person name="Hongoh Y."/>
        </authorList>
    </citation>
    <scope>NUCLEOTIDE SEQUENCE [LARGE SCALE GENOMIC DNA]</scope>
    <source>
        <strain evidence="2">NkOx7-01</strain>
    </source>
</reference>
<feature type="domain" description="Phage protein Gp138 N-terminal" evidence="1">
    <location>
        <begin position="32"/>
        <end position="126"/>
    </location>
</feature>
<dbReference type="InterPro" id="IPR037026">
    <property type="entry name" value="Vgr_OB-fold_dom_sf"/>
</dbReference>
<dbReference type="AlphaFoldDB" id="A0A388TBH1"/>
<evidence type="ECO:0000313" key="2">
    <source>
        <dbReference type="EMBL" id="GBR74152.1"/>
    </source>
</evidence>
<sequence length="230" mass="25508">MLENVFGDNFANSMKRFEQIMFSKLNCISIGRIENVNFAEQTVTARIVYKRVYQDSTIKDYPLLLDVPFFVLQGGGNYIGLPIKSGDYCIVLFCDRNFSTWWDSGAEKEPESERKHSLSDGIAICGINPKSSPLGYDGQSVLWKLAHALEIDTPENAEIKAKNLNMIVEEKIKLANSSTDLLTLLSGLIDIIKGITTFGSPTSQQVSPASQQQLDQYKTTLEQLLEAAGG</sequence>
<evidence type="ECO:0000313" key="3">
    <source>
        <dbReference type="Proteomes" id="UP000269352"/>
    </source>
</evidence>
<dbReference type="Gene3D" id="2.40.50.230">
    <property type="entry name" value="Gp5 N-terminal domain"/>
    <property type="match status" value="1"/>
</dbReference>
<evidence type="ECO:0000259" key="1">
    <source>
        <dbReference type="Pfam" id="PF18352"/>
    </source>
</evidence>
<keyword evidence="3" id="KW-1185">Reference proteome</keyword>
<dbReference type="Proteomes" id="UP000269352">
    <property type="component" value="Unassembled WGS sequence"/>
</dbReference>
<name>A0A388TBH1_TERA1</name>
<accession>A0A388TBH1</accession>
<dbReference type="Pfam" id="PF18352">
    <property type="entry name" value="Gp138_N"/>
    <property type="match status" value="1"/>
</dbReference>
<organism evidence="2 3">
    <name type="scientific">Termititenax aidoneus</name>
    <dbReference type="NCBI Taxonomy" id="2218524"/>
    <lineage>
        <taxon>Bacteria</taxon>
        <taxon>Bacillati</taxon>
        <taxon>Candidatus Margulisiibacteriota</taxon>
        <taxon>Candidatus Termititenacia</taxon>
        <taxon>Candidatus Termititenacales</taxon>
        <taxon>Candidatus Termititenacaceae</taxon>
        <taxon>Candidatus Termititenax</taxon>
    </lineage>
</organism>
<protein>
    <submittedName>
        <fullName evidence="2">Phage baseplate assembly protein V</fullName>
    </submittedName>
</protein>
<comment type="caution">
    <text evidence="2">The sequence shown here is derived from an EMBL/GenBank/DDBJ whole genome shotgun (WGS) entry which is preliminary data.</text>
</comment>
<gene>
    <name evidence="2" type="ORF">NO1_1377</name>
</gene>
<proteinExistence type="predicted"/>
<dbReference type="InterPro" id="IPR041599">
    <property type="entry name" value="Gp138_N"/>
</dbReference>